<accession>A0AA38US79</accession>
<evidence type="ECO:0000313" key="1">
    <source>
        <dbReference type="EMBL" id="KAJ3983336.1"/>
    </source>
</evidence>
<comment type="caution">
    <text evidence="1">The sequence shown here is derived from an EMBL/GenBank/DDBJ whole genome shotgun (WGS) entry which is preliminary data.</text>
</comment>
<dbReference type="AlphaFoldDB" id="A0AA38US79"/>
<sequence length="225" mass="24520">MSSSPFETWSPAQRVSSNTALGAFGALPFQNPPEASVLVPFTMPEPNPSAANCDVVGPNNKLQFRVVTDAATPGYTVLKAANDESLATIEWREPAKLEVRGLIPKQRAADFFKSSCDRRYRAMAIQSREYVLVSTGGTLLLYTAGTKSYEFLARTSKRAGSCLAELTRGAVSANLLQLEAKYFRRKSSGPYFILAGGMVTVLDVQPAAVEATPYLSKLFELRIRI</sequence>
<proteinExistence type="predicted"/>
<reference evidence="1" key="1">
    <citation type="submission" date="2022-08" db="EMBL/GenBank/DDBJ databases">
        <authorList>
            <consortium name="DOE Joint Genome Institute"/>
            <person name="Min B."/>
            <person name="Riley R."/>
            <person name="Sierra-Patev S."/>
            <person name="Naranjo-Ortiz M."/>
            <person name="Looney B."/>
            <person name="Konkel Z."/>
            <person name="Slot J.C."/>
            <person name="Sakamoto Y."/>
            <person name="Steenwyk J.L."/>
            <person name="Rokas A."/>
            <person name="Carro J."/>
            <person name="Camarero S."/>
            <person name="Ferreira P."/>
            <person name="Molpeceres G."/>
            <person name="Ruiz-Duenas F.J."/>
            <person name="Serrano A."/>
            <person name="Henrissat B."/>
            <person name="Drula E."/>
            <person name="Hughes K.W."/>
            <person name="Mata J.L."/>
            <person name="Ishikawa N.K."/>
            <person name="Vargas-Isla R."/>
            <person name="Ushijima S."/>
            <person name="Smith C.A."/>
            <person name="Ahrendt S."/>
            <person name="Andreopoulos W."/>
            <person name="He G."/>
            <person name="Labutti K."/>
            <person name="Lipzen A."/>
            <person name="Ng V."/>
            <person name="Sandor L."/>
            <person name="Barry K."/>
            <person name="Martinez A.T."/>
            <person name="Xiao Y."/>
            <person name="Gibbons J.G."/>
            <person name="Terashima K."/>
            <person name="Hibbett D.S."/>
            <person name="Grigoriev I.V."/>
        </authorList>
    </citation>
    <scope>NUCLEOTIDE SEQUENCE</scope>
    <source>
        <strain evidence="1">TFB7829</strain>
    </source>
</reference>
<name>A0AA38US79_9AGAR</name>
<dbReference type="Proteomes" id="UP001163850">
    <property type="component" value="Unassembled WGS sequence"/>
</dbReference>
<dbReference type="EMBL" id="MU802026">
    <property type="protein sequence ID" value="KAJ3983336.1"/>
    <property type="molecule type" value="Genomic_DNA"/>
</dbReference>
<protein>
    <submittedName>
        <fullName evidence="1">Uncharacterized protein</fullName>
    </submittedName>
</protein>
<organism evidence="1 2">
    <name type="scientific">Lentinula detonsa</name>
    <dbReference type="NCBI Taxonomy" id="2804962"/>
    <lineage>
        <taxon>Eukaryota</taxon>
        <taxon>Fungi</taxon>
        <taxon>Dikarya</taxon>
        <taxon>Basidiomycota</taxon>
        <taxon>Agaricomycotina</taxon>
        <taxon>Agaricomycetes</taxon>
        <taxon>Agaricomycetidae</taxon>
        <taxon>Agaricales</taxon>
        <taxon>Marasmiineae</taxon>
        <taxon>Omphalotaceae</taxon>
        <taxon>Lentinula</taxon>
    </lineage>
</organism>
<gene>
    <name evidence="1" type="ORF">F5890DRAFT_1600222</name>
</gene>
<evidence type="ECO:0000313" key="2">
    <source>
        <dbReference type="Proteomes" id="UP001163850"/>
    </source>
</evidence>